<evidence type="ECO:0000256" key="5">
    <source>
        <dbReference type="ARBA" id="ARBA00022833"/>
    </source>
</evidence>
<keyword evidence="3" id="KW-0677">Repeat</keyword>
<dbReference type="InterPro" id="IPR036236">
    <property type="entry name" value="Znf_C2H2_sf"/>
</dbReference>
<dbReference type="PROSITE" id="PS50157">
    <property type="entry name" value="ZINC_FINGER_C2H2_2"/>
    <property type="match status" value="1"/>
</dbReference>
<dbReference type="InterPro" id="IPR013087">
    <property type="entry name" value="Znf_C2H2_type"/>
</dbReference>
<sequence>MTCIRKLKHFRVSRVSRVSVPEMCRHFRKCLRKIFMPQVLLIFEMFQNDNLKTVQSTDTKVIDRKVVNRIVIDSRVSIDTAQQPCGADLLIYNIKLRIILMKTILFETTLARIYEILKKNNFTNRQHVATKEIAQQGSPLFTASTIATVVSCLKYHMLNHTGERPFKCQLCSATYKAKEHLTIHVRTHTGENPYKCHLCESSFKQNMNALYTGHTVDGPALYTGHIFLDPNDFNHTGCYPQGRTLCRQDAFFRIRRCPVYRAFTVCEAGLLQLPVLYVSHNKFRKAPLRIFDRDSPRSAAGGRSRADGRLAIFRSPEGIADPAIGYGDSVAAPSAVAPPPTVGLALSRSLARPKETGIPTENFLLQKISSVESSSVYRLPSLAGIHF</sequence>
<dbReference type="GO" id="GO:0000981">
    <property type="term" value="F:DNA-binding transcription factor activity, RNA polymerase II-specific"/>
    <property type="evidence" value="ECO:0007669"/>
    <property type="project" value="TreeGrafter"/>
</dbReference>
<proteinExistence type="predicted"/>
<keyword evidence="4 7" id="KW-0863">Zinc-finger</keyword>
<evidence type="ECO:0000256" key="1">
    <source>
        <dbReference type="ARBA" id="ARBA00004123"/>
    </source>
</evidence>
<feature type="domain" description="C2H2-type" evidence="8">
    <location>
        <begin position="166"/>
        <end position="193"/>
    </location>
</feature>
<dbReference type="FunFam" id="3.30.160.60:FF:002343">
    <property type="entry name" value="Zinc finger protein 33A"/>
    <property type="match status" value="1"/>
</dbReference>
<dbReference type="EMBL" id="JH429682">
    <property type="status" value="NOT_ANNOTATED_CDS"/>
    <property type="molecule type" value="Genomic_DNA"/>
</dbReference>
<evidence type="ECO:0000256" key="2">
    <source>
        <dbReference type="ARBA" id="ARBA00022723"/>
    </source>
</evidence>
<evidence type="ECO:0000313" key="10">
    <source>
        <dbReference type="Proteomes" id="UP000014500"/>
    </source>
</evidence>
<evidence type="ECO:0000256" key="6">
    <source>
        <dbReference type="ARBA" id="ARBA00023242"/>
    </source>
</evidence>
<accession>T1IH00</accession>
<dbReference type="GO" id="GO:0008270">
    <property type="term" value="F:zinc ion binding"/>
    <property type="evidence" value="ECO:0007669"/>
    <property type="project" value="UniProtKB-KW"/>
</dbReference>
<dbReference type="Proteomes" id="UP000014500">
    <property type="component" value="Unassembled WGS sequence"/>
</dbReference>
<dbReference type="PhylomeDB" id="T1IH00"/>
<dbReference type="STRING" id="126957.T1IH00"/>
<dbReference type="Gene3D" id="3.30.160.60">
    <property type="entry name" value="Classic Zinc Finger"/>
    <property type="match status" value="2"/>
</dbReference>
<organism evidence="9 10">
    <name type="scientific">Strigamia maritima</name>
    <name type="common">European centipede</name>
    <name type="synonym">Geophilus maritimus</name>
    <dbReference type="NCBI Taxonomy" id="126957"/>
    <lineage>
        <taxon>Eukaryota</taxon>
        <taxon>Metazoa</taxon>
        <taxon>Ecdysozoa</taxon>
        <taxon>Arthropoda</taxon>
        <taxon>Myriapoda</taxon>
        <taxon>Chilopoda</taxon>
        <taxon>Pleurostigmophora</taxon>
        <taxon>Geophilomorpha</taxon>
        <taxon>Linotaeniidae</taxon>
        <taxon>Strigamia</taxon>
    </lineage>
</organism>
<dbReference type="PROSITE" id="PS00028">
    <property type="entry name" value="ZINC_FINGER_C2H2_1"/>
    <property type="match status" value="1"/>
</dbReference>
<keyword evidence="5" id="KW-0862">Zinc</keyword>
<dbReference type="PANTHER" id="PTHR24394">
    <property type="entry name" value="ZINC FINGER PROTEIN"/>
    <property type="match status" value="1"/>
</dbReference>
<keyword evidence="2" id="KW-0479">Metal-binding</keyword>
<dbReference type="eggNOG" id="KOG1721">
    <property type="taxonomic scope" value="Eukaryota"/>
</dbReference>
<name>T1IH00_STRMM</name>
<dbReference type="SUPFAM" id="SSF57667">
    <property type="entry name" value="beta-beta-alpha zinc fingers"/>
    <property type="match status" value="1"/>
</dbReference>
<evidence type="ECO:0000256" key="7">
    <source>
        <dbReference type="PROSITE-ProRule" id="PRU00042"/>
    </source>
</evidence>
<evidence type="ECO:0000259" key="8">
    <source>
        <dbReference type="PROSITE" id="PS50157"/>
    </source>
</evidence>
<dbReference type="AlphaFoldDB" id="T1IH00"/>
<reference evidence="10" key="1">
    <citation type="submission" date="2011-05" db="EMBL/GenBank/DDBJ databases">
        <authorList>
            <person name="Richards S.R."/>
            <person name="Qu J."/>
            <person name="Jiang H."/>
            <person name="Jhangiani S.N."/>
            <person name="Agravi P."/>
            <person name="Goodspeed R."/>
            <person name="Gross S."/>
            <person name="Mandapat C."/>
            <person name="Jackson L."/>
            <person name="Mathew T."/>
            <person name="Pu L."/>
            <person name="Thornton R."/>
            <person name="Saada N."/>
            <person name="Wilczek-Boney K.B."/>
            <person name="Lee S."/>
            <person name="Kovar C."/>
            <person name="Wu Y."/>
            <person name="Scherer S.E."/>
            <person name="Worley K.C."/>
            <person name="Muzny D.M."/>
            <person name="Gibbs R."/>
        </authorList>
    </citation>
    <scope>NUCLEOTIDE SEQUENCE</scope>
    <source>
        <strain evidence="10">Brora</strain>
    </source>
</reference>
<comment type="subcellular location">
    <subcellularLocation>
        <location evidence="1">Nucleus</location>
    </subcellularLocation>
</comment>
<dbReference type="PANTHER" id="PTHR24394:SF29">
    <property type="entry name" value="MYONEURIN"/>
    <property type="match status" value="1"/>
</dbReference>
<evidence type="ECO:0000256" key="4">
    <source>
        <dbReference type="ARBA" id="ARBA00022771"/>
    </source>
</evidence>
<dbReference type="HOGENOM" id="CLU_714387_0_0_1"/>
<evidence type="ECO:0000256" key="3">
    <source>
        <dbReference type="ARBA" id="ARBA00022737"/>
    </source>
</evidence>
<evidence type="ECO:0000313" key="9">
    <source>
        <dbReference type="EnsemblMetazoa" id="SMAR000103-PA"/>
    </source>
</evidence>
<dbReference type="EnsemblMetazoa" id="SMAR000103-RA">
    <property type="protein sequence ID" value="SMAR000103-PA"/>
    <property type="gene ID" value="SMAR000103"/>
</dbReference>
<keyword evidence="10" id="KW-1185">Reference proteome</keyword>
<protein>
    <recommendedName>
        <fullName evidence="8">C2H2-type domain-containing protein</fullName>
    </recommendedName>
</protein>
<reference evidence="9" key="2">
    <citation type="submission" date="2015-02" db="UniProtKB">
        <authorList>
            <consortium name="EnsemblMetazoa"/>
        </authorList>
    </citation>
    <scope>IDENTIFICATION</scope>
</reference>
<keyword evidence="6" id="KW-0539">Nucleus</keyword>
<dbReference type="GO" id="GO:0005634">
    <property type="term" value="C:nucleus"/>
    <property type="evidence" value="ECO:0007669"/>
    <property type="project" value="UniProtKB-SubCell"/>
</dbReference>